<dbReference type="Pfam" id="PF00535">
    <property type="entry name" value="Glycos_transf_2"/>
    <property type="match status" value="1"/>
</dbReference>
<dbReference type="RefSeq" id="WP_090080216.1">
    <property type="nucleotide sequence ID" value="NZ_FOQT01000003.1"/>
</dbReference>
<name>A0A1I3GV87_9FLAO</name>
<keyword evidence="3" id="KW-1185">Reference proteome</keyword>
<dbReference type="STRING" id="1125876.SAMN05443292_2038"/>
<dbReference type="GO" id="GO:0016740">
    <property type="term" value="F:transferase activity"/>
    <property type="evidence" value="ECO:0007669"/>
    <property type="project" value="UniProtKB-KW"/>
</dbReference>
<feature type="domain" description="Glycosyltransferase 2-like" evidence="1">
    <location>
        <begin position="5"/>
        <end position="175"/>
    </location>
</feature>
<reference evidence="2 3" key="1">
    <citation type="submission" date="2016-10" db="EMBL/GenBank/DDBJ databases">
        <authorList>
            <person name="de Groot N.N."/>
        </authorList>
    </citation>
    <scope>NUCLEOTIDE SEQUENCE [LARGE SCALE GENOMIC DNA]</scope>
    <source>
        <strain evidence="2 3">DSM 26000</strain>
    </source>
</reference>
<dbReference type="Gene3D" id="3.90.550.10">
    <property type="entry name" value="Spore Coat Polysaccharide Biosynthesis Protein SpsA, Chain A"/>
    <property type="match status" value="1"/>
</dbReference>
<dbReference type="PANTHER" id="PTHR10859">
    <property type="entry name" value="GLYCOSYL TRANSFERASE"/>
    <property type="match status" value="1"/>
</dbReference>
<evidence type="ECO:0000313" key="2">
    <source>
        <dbReference type="EMBL" id="SFI27297.1"/>
    </source>
</evidence>
<accession>A0A1I3GV87</accession>
<dbReference type="InterPro" id="IPR001173">
    <property type="entry name" value="Glyco_trans_2-like"/>
</dbReference>
<dbReference type="SUPFAM" id="SSF53448">
    <property type="entry name" value="Nucleotide-diphospho-sugar transferases"/>
    <property type="match status" value="1"/>
</dbReference>
<sequence length="250" mass="29043">MENVIIVPCYNEEKRLPLEGYCNFLEKEESCKIVFVNDGSSDQTLHVLNNINTKFPAKVEVVDLPKNLGKAQAIQVATIQCLKDFPDAKKIGYLDADLATSLEEWLSISNFIEGDIVFAFGSRISKIDNNIRRKNYRHYLGRGIATAISTLLRLTVYDTQCGCKVFRRDIAENLFKESFLSKWLFDVELFFRLKNSFGAEKMKNICREIPLQKWQDVAESKVQFTYFFRLWYDLFLINKKYNNAAKKIAR</sequence>
<dbReference type="GO" id="GO:0006487">
    <property type="term" value="P:protein N-linked glycosylation"/>
    <property type="evidence" value="ECO:0007669"/>
    <property type="project" value="TreeGrafter"/>
</dbReference>
<organism evidence="2 3">
    <name type="scientific">Halpernia frigidisoli</name>
    <dbReference type="NCBI Taxonomy" id="1125876"/>
    <lineage>
        <taxon>Bacteria</taxon>
        <taxon>Pseudomonadati</taxon>
        <taxon>Bacteroidota</taxon>
        <taxon>Flavobacteriia</taxon>
        <taxon>Flavobacteriales</taxon>
        <taxon>Weeksellaceae</taxon>
        <taxon>Chryseobacterium group</taxon>
        <taxon>Halpernia</taxon>
    </lineage>
</organism>
<dbReference type="EMBL" id="FOQT01000003">
    <property type="protein sequence ID" value="SFI27297.1"/>
    <property type="molecule type" value="Genomic_DNA"/>
</dbReference>
<dbReference type="OrthoDB" id="952827at2"/>
<protein>
    <submittedName>
        <fullName evidence="2">Glycosyltransferase involved in cell wall bisynthesis</fullName>
    </submittedName>
</protein>
<keyword evidence="2" id="KW-0808">Transferase</keyword>
<evidence type="ECO:0000313" key="3">
    <source>
        <dbReference type="Proteomes" id="UP000198931"/>
    </source>
</evidence>
<dbReference type="PANTHER" id="PTHR10859:SF91">
    <property type="entry name" value="DOLICHYL-PHOSPHATE BETA-GLUCOSYLTRANSFERASE"/>
    <property type="match status" value="1"/>
</dbReference>
<dbReference type="InterPro" id="IPR029044">
    <property type="entry name" value="Nucleotide-diphossugar_trans"/>
</dbReference>
<dbReference type="AlphaFoldDB" id="A0A1I3GV87"/>
<gene>
    <name evidence="2" type="ORF">SAMN05443292_2038</name>
</gene>
<proteinExistence type="predicted"/>
<dbReference type="Proteomes" id="UP000198931">
    <property type="component" value="Unassembled WGS sequence"/>
</dbReference>
<evidence type="ECO:0000259" key="1">
    <source>
        <dbReference type="Pfam" id="PF00535"/>
    </source>
</evidence>